<dbReference type="Proteomes" id="UP000054630">
    <property type="component" value="Unassembled WGS sequence"/>
</dbReference>
<evidence type="ECO:0000313" key="2">
    <source>
        <dbReference type="Proteomes" id="UP000054630"/>
    </source>
</evidence>
<accession>A0A0V0RBK4</accession>
<comment type="caution">
    <text evidence="1">The sequence shown here is derived from an EMBL/GenBank/DDBJ whole genome shotgun (WGS) entry which is preliminary data.</text>
</comment>
<feature type="non-terminal residue" evidence="1">
    <location>
        <position position="106"/>
    </location>
</feature>
<name>A0A0V0RBK4_9BILA</name>
<keyword evidence="2" id="KW-1185">Reference proteome</keyword>
<evidence type="ECO:0008006" key="3">
    <source>
        <dbReference type="Google" id="ProtNLM"/>
    </source>
</evidence>
<proteinExistence type="predicted"/>
<evidence type="ECO:0000313" key="1">
    <source>
        <dbReference type="EMBL" id="KRX11894.1"/>
    </source>
</evidence>
<protein>
    <recommendedName>
        <fullName evidence="3">C2H2-type domain-containing protein</fullName>
    </recommendedName>
</protein>
<feature type="non-terminal residue" evidence="1">
    <location>
        <position position="1"/>
    </location>
</feature>
<dbReference type="AlphaFoldDB" id="A0A0V0RBK4"/>
<organism evidence="1 2">
    <name type="scientific">Trichinella nelsoni</name>
    <dbReference type="NCBI Taxonomy" id="6336"/>
    <lineage>
        <taxon>Eukaryota</taxon>
        <taxon>Metazoa</taxon>
        <taxon>Ecdysozoa</taxon>
        <taxon>Nematoda</taxon>
        <taxon>Enoplea</taxon>
        <taxon>Dorylaimia</taxon>
        <taxon>Trichinellida</taxon>
        <taxon>Trichinellidae</taxon>
        <taxon>Trichinella</taxon>
    </lineage>
</organism>
<gene>
    <name evidence="1" type="ORF">T07_185</name>
</gene>
<reference evidence="1 2" key="1">
    <citation type="submission" date="2015-01" db="EMBL/GenBank/DDBJ databases">
        <title>Evolution of Trichinella species and genotypes.</title>
        <authorList>
            <person name="Korhonen P.K."/>
            <person name="Edoardo P."/>
            <person name="Giuseppe L.R."/>
            <person name="Gasser R.B."/>
        </authorList>
    </citation>
    <scope>NUCLEOTIDE SEQUENCE [LARGE SCALE GENOMIC DNA]</scope>
    <source>
        <strain evidence="1">ISS37</strain>
    </source>
</reference>
<sequence length="106" mass="11787">LDNNVLGLLSNVEWFATQWNVFSIGSSRTAQNTLHLTLHCSICGKRFLSINSVASHNPHSMKASGHSQRTAESSDSTTVWYMVVLQYYWVSSPLLTAPASFRSALR</sequence>
<dbReference type="EMBL" id="JYDL01001164">
    <property type="protein sequence ID" value="KRX11894.1"/>
    <property type="molecule type" value="Genomic_DNA"/>
</dbReference>